<proteinExistence type="predicted"/>
<sequence>MIGMTQVGALAVVKAKEMSLRILREAKLQLRMKVFSMECVVMARKENLIWHYIEDFHLSLDECELDDLGYVEPAFTWSNKRDEDTLVHKRRITEYRPISLCSVMYTIVAKAMTKQLRVVLGKVLVELMYSNLKRRIAR</sequence>
<keyword evidence="2" id="KW-1185">Reference proteome</keyword>
<name>A0AAD9XHG1_9ROSI</name>
<comment type="caution">
    <text evidence="1">The sequence shown here is derived from an EMBL/GenBank/DDBJ whole genome shotgun (WGS) entry which is preliminary data.</text>
</comment>
<evidence type="ECO:0000313" key="1">
    <source>
        <dbReference type="EMBL" id="KAK2659420.1"/>
    </source>
</evidence>
<gene>
    <name evidence="1" type="ORF">Ddye_005953</name>
</gene>
<evidence type="ECO:0000313" key="2">
    <source>
        <dbReference type="Proteomes" id="UP001280121"/>
    </source>
</evidence>
<accession>A0AAD9XHG1</accession>
<organism evidence="1 2">
    <name type="scientific">Dipteronia dyeriana</name>
    <dbReference type="NCBI Taxonomy" id="168575"/>
    <lineage>
        <taxon>Eukaryota</taxon>
        <taxon>Viridiplantae</taxon>
        <taxon>Streptophyta</taxon>
        <taxon>Embryophyta</taxon>
        <taxon>Tracheophyta</taxon>
        <taxon>Spermatophyta</taxon>
        <taxon>Magnoliopsida</taxon>
        <taxon>eudicotyledons</taxon>
        <taxon>Gunneridae</taxon>
        <taxon>Pentapetalae</taxon>
        <taxon>rosids</taxon>
        <taxon>malvids</taxon>
        <taxon>Sapindales</taxon>
        <taxon>Sapindaceae</taxon>
        <taxon>Hippocastanoideae</taxon>
        <taxon>Acereae</taxon>
        <taxon>Dipteronia</taxon>
    </lineage>
</organism>
<protein>
    <submittedName>
        <fullName evidence="1">Uncharacterized protein</fullName>
    </submittedName>
</protein>
<dbReference type="EMBL" id="JANJYI010000002">
    <property type="protein sequence ID" value="KAK2659420.1"/>
    <property type="molecule type" value="Genomic_DNA"/>
</dbReference>
<dbReference type="AlphaFoldDB" id="A0AAD9XHG1"/>
<reference evidence="1" key="1">
    <citation type="journal article" date="2023" name="Plant J.">
        <title>Genome sequences and population genomics provide insights into the demographic history, inbreeding, and mutation load of two 'living fossil' tree species of Dipteronia.</title>
        <authorList>
            <person name="Feng Y."/>
            <person name="Comes H.P."/>
            <person name="Chen J."/>
            <person name="Zhu S."/>
            <person name="Lu R."/>
            <person name="Zhang X."/>
            <person name="Li P."/>
            <person name="Qiu J."/>
            <person name="Olsen K.M."/>
            <person name="Qiu Y."/>
        </authorList>
    </citation>
    <scope>NUCLEOTIDE SEQUENCE</scope>
    <source>
        <strain evidence="1">KIB01</strain>
    </source>
</reference>
<dbReference type="Proteomes" id="UP001280121">
    <property type="component" value="Unassembled WGS sequence"/>
</dbReference>